<gene>
    <name evidence="1" type="ORF">S01H1_45072</name>
</gene>
<protein>
    <submittedName>
        <fullName evidence="1">Uncharacterized protein</fullName>
    </submittedName>
</protein>
<sequence>MRFIIGGKEIYAKSVRIPEVRMDMPARPFIMFQREDYKMVEKIFQDHIDKGLKQ</sequence>
<organism evidence="1">
    <name type="scientific">marine sediment metagenome</name>
    <dbReference type="NCBI Taxonomy" id="412755"/>
    <lineage>
        <taxon>unclassified sequences</taxon>
        <taxon>metagenomes</taxon>
        <taxon>ecological metagenomes</taxon>
    </lineage>
</organism>
<comment type="caution">
    <text evidence="1">The sequence shown here is derived from an EMBL/GenBank/DDBJ whole genome shotgun (WGS) entry which is preliminary data.</text>
</comment>
<dbReference type="AlphaFoldDB" id="X0UGN5"/>
<dbReference type="EMBL" id="BARS01028777">
    <property type="protein sequence ID" value="GAF99547.1"/>
    <property type="molecule type" value="Genomic_DNA"/>
</dbReference>
<name>X0UGN5_9ZZZZ</name>
<reference evidence="1" key="1">
    <citation type="journal article" date="2014" name="Front. Microbiol.">
        <title>High frequency of phylogenetically diverse reductive dehalogenase-homologous genes in deep subseafloor sedimentary metagenomes.</title>
        <authorList>
            <person name="Kawai M."/>
            <person name="Futagami T."/>
            <person name="Toyoda A."/>
            <person name="Takaki Y."/>
            <person name="Nishi S."/>
            <person name="Hori S."/>
            <person name="Arai W."/>
            <person name="Tsubouchi T."/>
            <person name="Morono Y."/>
            <person name="Uchiyama I."/>
            <person name="Ito T."/>
            <person name="Fujiyama A."/>
            <person name="Inagaki F."/>
            <person name="Takami H."/>
        </authorList>
    </citation>
    <scope>NUCLEOTIDE SEQUENCE</scope>
    <source>
        <strain evidence="1">Expedition CK06-06</strain>
    </source>
</reference>
<evidence type="ECO:0000313" key="1">
    <source>
        <dbReference type="EMBL" id="GAF99547.1"/>
    </source>
</evidence>
<accession>X0UGN5</accession>
<proteinExistence type="predicted"/>